<dbReference type="CDD" id="cd03809">
    <property type="entry name" value="GT4_MtfB-like"/>
    <property type="match status" value="1"/>
</dbReference>
<evidence type="ECO:0000256" key="1">
    <source>
        <dbReference type="ARBA" id="ARBA00022679"/>
    </source>
</evidence>
<dbReference type="InterPro" id="IPR001296">
    <property type="entry name" value="Glyco_trans_1"/>
</dbReference>
<proteinExistence type="predicted"/>
<keyword evidence="5" id="KW-1185">Reference proteome</keyword>
<dbReference type="RefSeq" id="WP_089708313.1">
    <property type="nucleotide sequence ID" value="NZ_FMAR01000001.1"/>
</dbReference>
<sequence>MKKVLIDFSACILRRGQSFLPGIGRSTLELVKALAQDAAQPPALQLYTQFIRSRLPQPAAYAALPMLHIPLPGTPAVKNLVTQLSVKERLTGYDLLHIPHNYDTVKAPDKTVLTIHDTFCFTHPQYTDDAEAAQRRLRAAAGACRGIATCSYASQADIILHLKVPADKVSVIPWGISREIFYQQAEAQTTAALQPFHIQRPYFLSTSCGTGRKNTIAVIEAYRLLRKQGVYASLVLLWDQVPPTLLHTYAQDILRGDLHILPAVNDDVLRALYCGAIATVFLSHTEGFGFVPLESMACGTPVILTRQGALPETGGPAALYAASDMPEEVAALMQGILQHPERFNTSLATAHLQQFNWHNTAAAYRSFYTRWLQLQS</sequence>
<gene>
    <name evidence="4" type="ORF">GA0116948_101314</name>
</gene>
<dbReference type="SUPFAM" id="SSF53756">
    <property type="entry name" value="UDP-Glycosyltransferase/glycogen phosphorylase"/>
    <property type="match status" value="1"/>
</dbReference>
<dbReference type="Pfam" id="PF13439">
    <property type="entry name" value="Glyco_transf_4"/>
    <property type="match status" value="1"/>
</dbReference>
<dbReference type="OrthoDB" id="9810929at2"/>
<evidence type="ECO:0000259" key="2">
    <source>
        <dbReference type="Pfam" id="PF00534"/>
    </source>
</evidence>
<evidence type="ECO:0000313" key="5">
    <source>
        <dbReference type="Proteomes" id="UP000242818"/>
    </source>
</evidence>
<evidence type="ECO:0000313" key="4">
    <source>
        <dbReference type="EMBL" id="SCB79474.1"/>
    </source>
</evidence>
<dbReference type="Gene3D" id="3.40.50.2000">
    <property type="entry name" value="Glycogen Phosphorylase B"/>
    <property type="match status" value="2"/>
</dbReference>
<reference evidence="4 5" key="1">
    <citation type="submission" date="2016-08" db="EMBL/GenBank/DDBJ databases">
        <authorList>
            <person name="Seilhamer J.J."/>
        </authorList>
    </citation>
    <scope>NUCLEOTIDE SEQUENCE [LARGE SCALE GENOMIC DNA]</scope>
    <source>
        <strain evidence="4 5">A37T2</strain>
    </source>
</reference>
<dbReference type="PANTHER" id="PTHR46401:SF2">
    <property type="entry name" value="GLYCOSYLTRANSFERASE WBBK-RELATED"/>
    <property type="match status" value="1"/>
</dbReference>
<dbReference type="AlphaFoldDB" id="A0A1C3ZAR4"/>
<feature type="domain" description="Glycosyltransferase subfamily 4-like N-terminal" evidence="3">
    <location>
        <begin position="22"/>
        <end position="177"/>
    </location>
</feature>
<keyword evidence="1 4" id="KW-0808">Transferase</keyword>
<dbReference type="Proteomes" id="UP000242818">
    <property type="component" value="Unassembled WGS sequence"/>
</dbReference>
<feature type="domain" description="Glycosyl transferase family 1" evidence="2">
    <location>
        <begin position="201"/>
        <end position="340"/>
    </location>
</feature>
<dbReference type="Pfam" id="PF00534">
    <property type="entry name" value="Glycos_transf_1"/>
    <property type="match status" value="1"/>
</dbReference>
<organism evidence="4 5">
    <name type="scientific">Chitinophaga costaii</name>
    <dbReference type="NCBI Taxonomy" id="1335309"/>
    <lineage>
        <taxon>Bacteria</taxon>
        <taxon>Pseudomonadati</taxon>
        <taxon>Bacteroidota</taxon>
        <taxon>Chitinophagia</taxon>
        <taxon>Chitinophagales</taxon>
        <taxon>Chitinophagaceae</taxon>
        <taxon>Chitinophaga</taxon>
    </lineage>
</organism>
<dbReference type="InterPro" id="IPR028098">
    <property type="entry name" value="Glyco_trans_4-like_N"/>
</dbReference>
<accession>A0A1C3ZAR4</accession>
<protein>
    <submittedName>
        <fullName evidence="4">Glycosyltransferase involved in cell wall bisynthesis</fullName>
    </submittedName>
</protein>
<dbReference type="PANTHER" id="PTHR46401">
    <property type="entry name" value="GLYCOSYLTRANSFERASE WBBK-RELATED"/>
    <property type="match status" value="1"/>
</dbReference>
<evidence type="ECO:0000259" key="3">
    <source>
        <dbReference type="Pfam" id="PF13439"/>
    </source>
</evidence>
<dbReference type="EMBL" id="FMAR01000001">
    <property type="protein sequence ID" value="SCB79474.1"/>
    <property type="molecule type" value="Genomic_DNA"/>
</dbReference>
<dbReference type="GO" id="GO:0009103">
    <property type="term" value="P:lipopolysaccharide biosynthetic process"/>
    <property type="evidence" value="ECO:0007669"/>
    <property type="project" value="TreeGrafter"/>
</dbReference>
<dbReference type="STRING" id="1335309.GA0116948_101314"/>
<name>A0A1C3ZAR4_9BACT</name>
<dbReference type="GO" id="GO:0016757">
    <property type="term" value="F:glycosyltransferase activity"/>
    <property type="evidence" value="ECO:0007669"/>
    <property type="project" value="InterPro"/>
</dbReference>